<gene>
    <name evidence="11" type="ORF">FA046_01160</name>
</gene>
<dbReference type="Pfam" id="PF17159">
    <property type="entry name" value="MASE3"/>
    <property type="match status" value="1"/>
</dbReference>
<dbReference type="Gene3D" id="3.30.450.20">
    <property type="entry name" value="PAS domain"/>
    <property type="match status" value="3"/>
</dbReference>
<feature type="transmembrane region" description="Helical" evidence="7">
    <location>
        <begin position="178"/>
        <end position="194"/>
    </location>
</feature>
<dbReference type="CDD" id="cd00130">
    <property type="entry name" value="PAS"/>
    <property type="match status" value="1"/>
</dbReference>
<dbReference type="EMBL" id="SWBP01000001">
    <property type="protein sequence ID" value="TKC00319.1"/>
    <property type="molecule type" value="Genomic_DNA"/>
</dbReference>
<dbReference type="InterPro" id="IPR033425">
    <property type="entry name" value="MASE3"/>
</dbReference>
<dbReference type="PROSITE" id="PS50113">
    <property type="entry name" value="PAC"/>
    <property type="match status" value="2"/>
</dbReference>
<comment type="catalytic activity">
    <reaction evidence="1">
        <text>ATP + protein L-histidine = ADP + protein N-phospho-L-histidine.</text>
        <dbReference type="EC" id="2.7.13.3"/>
    </reaction>
</comment>
<evidence type="ECO:0000313" key="12">
    <source>
        <dbReference type="Proteomes" id="UP000308181"/>
    </source>
</evidence>
<dbReference type="Pfam" id="PF02518">
    <property type="entry name" value="HATPase_c"/>
    <property type="match status" value="1"/>
</dbReference>
<evidence type="ECO:0000256" key="3">
    <source>
        <dbReference type="ARBA" id="ARBA00022553"/>
    </source>
</evidence>
<comment type="caution">
    <text evidence="11">The sequence shown here is derived from an EMBL/GenBank/DDBJ whole genome shotgun (WGS) entry which is preliminary data.</text>
</comment>
<dbReference type="PANTHER" id="PTHR43304">
    <property type="entry name" value="PHYTOCHROME-LIKE PROTEIN CPH1"/>
    <property type="match status" value="1"/>
</dbReference>
<evidence type="ECO:0000259" key="8">
    <source>
        <dbReference type="PROSITE" id="PS50109"/>
    </source>
</evidence>
<dbReference type="CDD" id="cd00082">
    <property type="entry name" value="HisKA"/>
    <property type="match status" value="1"/>
</dbReference>
<dbReference type="InterPro" id="IPR005467">
    <property type="entry name" value="His_kinase_dom"/>
</dbReference>
<dbReference type="Gene3D" id="1.10.287.130">
    <property type="match status" value="1"/>
</dbReference>
<dbReference type="InterPro" id="IPR036890">
    <property type="entry name" value="HATPase_C_sf"/>
</dbReference>
<dbReference type="InterPro" id="IPR000014">
    <property type="entry name" value="PAS"/>
</dbReference>
<evidence type="ECO:0000259" key="10">
    <source>
        <dbReference type="PROSITE" id="PS50113"/>
    </source>
</evidence>
<evidence type="ECO:0000256" key="4">
    <source>
        <dbReference type="ARBA" id="ARBA00022679"/>
    </source>
</evidence>
<keyword evidence="7" id="KW-1133">Transmembrane helix</keyword>
<evidence type="ECO:0000256" key="7">
    <source>
        <dbReference type="SAM" id="Phobius"/>
    </source>
</evidence>
<evidence type="ECO:0000256" key="5">
    <source>
        <dbReference type="ARBA" id="ARBA00022777"/>
    </source>
</evidence>
<dbReference type="InterPro" id="IPR003594">
    <property type="entry name" value="HATPase_dom"/>
</dbReference>
<dbReference type="PRINTS" id="PR00344">
    <property type="entry name" value="BCTRLSENSOR"/>
</dbReference>
<dbReference type="PROSITE" id="PS50109">
    <property type="entry name" value="HIS_KIN"/>
    <property type="match status" value="1"/>
</dbReference>
<proteinExistence type="predicted"/>
<dbReference type="PROSITE" id="PS50112">
    <property type="entry name" value="PAS"/>
    <property type="match status" value="1"/>
</dbReference>
<dbReference type="OrthoDB" id="9766459at2"/>
<dbReference type="SUPFAM" id="SSF55785">
    <property type="entry name" value="PYP-like sensor domain (PAS domain)"/>
    <property type="match status" value="3"/>
</dbReference>
<dbReference type="SMART" id="SM00086">
    <property type="entry name" value="PAC"/>
    <property type="match status" value="2"/>
</dbReference>
<dbReference type="Proteomes" id="UP000308181">
    <property type="component" value="Unassembled WGS sequence"/>
</dbReference>
<evidence type="ECO:0000259" key="9">
    <source>
        <dbReference type="PROSITE" id="PS50112"/>
    </source>
</evidence>
<reference evidence="11 12" key="1">
    <citation type="submission" date="2019-04" db="EMBL/GenBank/DDBJ databases">
        <title>Pedobacter sp. AR-3-17 sp. nov., isolated from Arctic soil.</title>
        <authorList>
            <person name="Dahal R.H."/>
            <person name="Kim D.-U."/>
        </authorList>
    </citation>
    <scope>NUCLEOTIDE SEQUENCE [LARGE SCALE GENOMIC DNA]</scope>
    <source>
        <strain evidence="11 12">AR-3-17</strain>
    </source>
</reference>
<dbReference type="Gene3D" id="2.10.70.100">
    <property type="match status" value="1"/>
</dbReference>
<dbReference type="NCBIfam" id="TIGR00229">
    <property type="entry name" value="sensory_box"/>
    <property type="match status" value="2"/>
</dbReference>
<feature type="transmembrane region" description="Helical" evidence="7">
    <location>
        <begin position="64"/>
        <end position="90"/>
    </location>
</feature>
<dbReference type="InterPro" id="IPR013655">
    <property type="entry name" value="PAS_fold_3"/>
</dbReference>
<keyword evidence="3" id="KW-0597">Phosphoprotein</keyword>
<feature type="domain" description="PAS" evidence="9">
    <location>
        <begin position="323"/>
        <end position="395"/>
    </location>
</feature>
<dbReference type="RefSeq" id="WP_136824530.1">
    <property type="nucleotide sequence ID" value="NZ_SWBP01000001.1"/>
</dbReference>
<dbReference type="GO" id="GO:0000155">
    <property type="term" value="F:phosphorelay sensor kinase activity"/>
    <property type="evidence" value="ECO:0007669"/>
    <property type="project" value="InterPro"/>
</dbReference>
<sequence length="941" mass="108485">MAISAIPIGKKNNGFNIPMGYFWAIFIVCITPTLLSLLGVEIIYDEYKLISFSKINQSISTELILGRTFTTIWIIFSIAVGIFTCILTLIDFKVKKNIAAPVIGLILVCSAIFDMVHLLIVLGALHVKLGLDEAIYYSWFISRLLHAVLLLAGTIFILNTRPEYIKSDKQKVKLVKTLGISFLVITLFLIVYVIKVKEIPESIIQRDSFFTHPFELLSILIYLVWGGLAMPKVLKIYQGIFFQMLILSMIPAIFSNIHMAIFFKNFDIEYNFAQFLKLVAYVVPLIGISLNYSRNIAKQHQMNMMLDEEIRAKEKVQEDLERRQSLLQHAEKLANMGSWDLDVETKEINFSDALYKIFGYMPNSISPSLELMYNMIIPDYRAEYKQMLENAITNQTSFNTEYEVLWVNGERRYILAQCRYIASDKKIIGTCLDISELKETTQKLSQNEVLLKEAESIAHNGSFEWFNGVDHIFWSDELFRIHGYEPNSINLTFQFYKKLVHPDDLERCEKLQQKIAESKKNFALEYRIIRPDKEVRYVYLTAKVILSKDESINKIIGNLQDITELKNAAILLEKTESIYKTIASNVPDSVVLMYDRSFKLILFDGPILENITFKNELYTGIPLSDMFSAEEAQQNEDILKRAFEGEELQVEKDFENEKTFMIDFKPVRNASGDIFNVMVVMHDITEIKKVQKSLESKVEELNRSNQDLEQFAYVASHDLQEPLRKIRAFGDRLQTKFSSNIADEGLDYIKRMQSASERMQTLIDDLLTFSRVTRTDEGYVEVDLHDQLQKIIEDLEFTIEKKNATIDLMVNHSICAIPGQIRQLFQNLISNAVKFTNEGVPPLVEIKSEILRGDAFNEEQLEQNKDYCRITVKDNGIGFDQQYSEKIFELFQRLHTRNEYQGTGIGLAVCKKIVEKHNGIIKVNSKQNEGTMFTIILPVNQ</sequence>
<keyword evidence="4" id="KW-0808">Transferase</keyword>
<keyword evidence="6" id="KW-0175">Coiled coil</keyword>
<keyword evidence="12" id="KW-1185">Reference proteome</keyword>
<keyword evidence="7" id="KW-0472">Membrane</keyword>
<dbReference type="FunFam" id="3.30.565.10:FF:000006">
    <property type="entry name" value="Sensor histidine kinase WalK"/>
    <property type="match status" value="1"/>
</dbReference>
<dbReference type="SUPFAM" id="SSF55874">
    <property type="entry name" value="ATPase domain of HSP90 chaperone/DNA topoisomerase II/histidine kinase"/>
    <property type="match status" value="1"/>
</dbReference>
<dbReference type="SMART" id="SM00387">
    <property type="entry name" value="HATPase_c"/>
    <property type="match status" value="1"/>
</dbReference>
<keyword evidence="7" id="KW-0812">Transmembrane</keyword>
<dbReference type="SUPFAM" id="SSF47384">
    <property type="entry name" value="Homodimeric domain of signal transducing histidine kinase"/>
    <property type="match status" value="1"/>
</dbReference>
<dbReference type="InterPro" id="IPR001610">
    <property type="entry name" value="PAC"/>
</dbReference>
<feature type="transmembrane region" description="Helical" evidence="7">
    <location>
        <begin position="137"/>
        <end position="158"/>
    </location>
</feature>
<dbReference type="Pfam" id="PF08447">
    <property type="entry name" value="PAS_3"/>
    <property type="match status" value="2"/>
</dbReference>
<evidence type="ECO:0000313" key="11">
    <source>
        <dbReference type="EMBL" id="TKC00319.1"/>
    </source>
</evidence>
<feature type="transmembrane region" description="Helical" evidence="7">
    <location>
        <begin position="240"/>
        <end position="263"/>
    </location>
</feature>
<dbReference type="PANTHER" id="PTHR43304:SF1">
    <property type="entry name" value="PAC DOMAIN-CONTAINING PROTEIN"/>
    <property type="match status" value="1"/>
</dbReference>
<dbReference type="InterPro" id="IPR052162">
    <property type="entry name" value="Sensor_kinase/Photoreceptor"/>
</dbReference>
<evidence type="ECO:0000256" key="6">
    <source>
        <dbReference type="SAM" id="Coils"/>
    </source>
</evidence>
<dbReference type="InterPro" id="IPR003661">
    <property type="entry name" value="HisK_dim/P_dom"/>
</dbReference>
<feature type="transmembrane region" description="Helical" evidence="7">
    <location>
        <begin position="21"/>
        <end position="44"/>
    </location>
</feature>
<evidence type="ECO:0000256" key="1">
    <source>
        <dbReference type="ARBA" id="ARBA00000085"/>
    </source>
</evidence>
<protein>
    <recommendedName>
        <fullName evidence="2">histidine kinase</fullName>
        <ecNumber evidence="2">2.7.13.3</ecNumber>
    </recommendedName>
</protein>
<name>A0A4U1C4M8_9SPHI</name>
<dbReference type="EC" id="2.7.13.3" evidence="2"/>
<dbReference type="Gene3D" id="3.30.565.10">
    <property type="entry name" value="Histidine kinase-like ATPase, C-terminal domain"/>
    <property type="match status" value="1"/>
</dbReference>
<feature type="transmembrane region" description="Helical" evidence="7">
    <location>
        <begin position="102"/>
        <end position="125"/>
    </location>
</feature>
<evidence type="ECO:0000256" key="2">
    <source>
        <dbReference type="ARBA" id="ARBA00012438"/>
    </source>
</evidence>
<keyword evidence="5" id="KW-0418">Kinase</keyword>
<feature type="transmembrane region" description="Helical" evidence="7">
    <location>
        <begin position="209"/>
        <end position="228"/>
    </location>
</feature>
<feature type="coiled-coil region" evidence="6">
    <location>
        <begin position="684"/>
        <end position="711"/>
    </location>
</feature>
<feature type="domain" description="PAC" evidence="10">
    <location>
        <begin position="644"/>
        <end position="696"/>
    </location>
</feature>
<dbReference type="InterPro" id="IPR036097">
    <property type="entry name" value="HisK_dim/P_sf"/>
</dbReference>
<dbReference type="InterPro" id="IPR035965">
    <property type="entry name" value="PAS-like_dom_sf"/>
</dbReference>
<dbReference type="InterPro" id="IPR004358">
    <property type="entry name" value="Sig_transdc_His_kin-like_C"/>
</dbReference>
<dbReference type="AlphaFoldDB" id="A0A4U1C4M8"/>
<dbReference type="SMART" id="SM00388">
    <property type="entry name" value="HisKA"/>
    <property type="match status" value="1"/>
</dbReference>
<organism evidence="11 12">
    <name type="scientific">Pedobacter cryophilus</name>
    <dbReference type="NCBI Taxonomy" id="2571271"/>
    <lineage>
        <taxon>Bacteria</taxon>
        <taxon>Pseudomonadati</taxon>
        <taxon>Bacteroidota</taxon>
        <taxon>Sphingobacteriia</taxon>
        <taxon>Sphingobacteriales</taxon>
        <taxon>Sphingobacteriaceae</taxon>
        <taxon>Pedobacter</taxon>
    </lineage>
</organism>
<dbReference type="Pfam" id="PF13426">
    <property type="entry name" value="PAS_9"/>
    <property type="match status" value="1"/>
</dbReference>
<dbReference type="Pfam" id="PF00512">
    <property type="entry name" value="HisKA"/>
    <property type="match status" value="1"/>
</dbReference>
<feature type="coiled-coil region" evidence="6">
    <location>
        <begin position="303"/>
        <end position="333"/>
    </location>
</feature>
<accession>A0A4U1C4M8</accession>
<feature type="domain" description="Histidine kinase" evidence="8">
    <location>
        <begin position="714"/>
        <end position="941"/>
    </location>
</feature>
<dbReference type="InterPro" id="IPR000700">
    <property type="entry name" value="PAS-assoc_C"/>
</dbReference>
<feature type="domain" description="PAC" evidence="10">
    <location>
        <begin position="522"/>
        <end position="574"/>
    </location>
</feature>